<dbReference type="Gene3D" id="1.20.5.170">
    <property type="match status" value="1"/>
</dbReference>
<dbReference type="SMART" id="SM00338">
    <property type="entry name" value="BRLZ"/>
    <property type="match status" value="1"/>
</dbReference>
<reference evidence="4 5" key="1">
    <citation type="submission" date="2024-01" db="EMBL/GenBank/DDBJ databases">
        <authorList>
            <consortium name="Genoscope - CEA"/>
            <person name="William W."/>
        </authorList>
    </citation>
    <scope>NUCLEOTIDE SEQUENCE [LARGE SCALE GENOMIC DNA]</scope>
    <source>
        <strain evidence="4 5">29B2s-10</strain>
    </source>
</reference>
<dbReference type="InterPro" id="IPR004827">
    <property type="entry name" value="bZIP"/>
</dbReference>
<dbReference type="Pfam" id="PF00170">
    <property type="entry name" value="bZIP_1"/>
    <property type="match status" value="1"/>
</dbReference>
<accession>A0ABP0EIV3</accession>
<evidence type="ECO:0000256" key="1">
    <source>
        <dbReference type="SAM" id="Coils"/>
    </source>
</evidence>
<protein>
    <recommendedName>
        <fullName evidence="3">BZIP domain-containing protein</fullName>
    </recommendedName>
</protein>
<evidence type="ECO:0000256" key="2">
    <source>
        <dbReference type="SAM" id="MobiDB-lite"/>
    </source>
</evidence>
<dbReference type="PROSITE" id="PS50217">
    <property type="entry name" value="BZIP"/>
    <property type="match status" value="1"/>
</dbReference>
<keyword evidence="1" id="KW-0175">Coiled coil</keyword>
<feature type="compositionally biased region" description="Low complexity" evidence="2">
    <location>
        <begin position="49"/>
        <end position="66"/>
    </location>
</feature>
<name>A0ABP0EIV3_9ASCO</name>
<sequence>MNYVSNGAIYGDQQHSQHPHHGHMGGVATSNIQDLGLLHSFAQTNASGQQLQQQQQQQPQQQQSQQHIPSGPHGQDSSQLLSNPLSSSGAAPQQHHQQSQQVHQIVSGSSSTTGSATHGNSPLNPGHSHMANSGAANTSRDNTTNGGATSHNSNHGHSSSHSLTANGIPFHNPFETQSYPLTNPPIFDYTMKFPYTTNDGITRRRRISISNGQIGQIVNHEAFVDYHAADDDIPYGIPKPQDHHHHHQHQQQQQQQSSQHPQTAPQMNNFLDTSDHVTTPIELNESVGVDMKSFGNENSRTTTTTNSGSAAGVPPPNHQLIYDNEVIYNPNDGPIPGTAAWKKERLLERNRIAASRCRQRKKQAQQVLQENISKYQSEVQGLQDKLDQYRQIVKTYNQTIKIHAKECKNFESLTLLRMLEEIDLDEEELKYIA</sequence>
<organism evidence="4 5">
    <name type="scientific">[Candida] anglica</name>
    <dbReference type="NCBI Taxonomy" id="148631"/>
    <lineage>
        <taxon>Eukaryota</taxon>
        <taxon>Fungi</taxon>
        <taxon>Dikarya</taxon>
        <taxon>Ascomycota</taxon>
        <taxon>Saccharomycotina</taxon>
        <taxon>Pichiomycetes</taxon>
        <taxon>Debaryomycetaceae</taxon>
        <taxon>Kurtzmaniella</taxon>
    </lineage>
</organism>
<feature type="region of interest" description="Disordered" evidence="2">
    <location>
        <begin position="46"/>
        <end position="171"/>
    </location>
</feature>
<proteinExistence type="predicted"/>
<dbReference type="InterPro" id="IPR052145">
    <property type="entry name" value="Mediator/Homeobox_domain"/>
</dbReference>
<feature type="region of interest" description="Disordered" evidence="2">
    <location>
        <begin position="286"/>
        <end position="315"/>
    </location>
</feature>
<dbReference type="SUPFAM" id="SSF57959">
    <property type="entry name" value="Leucine zipper domain"/>
    <property type="match status" value="1"/>
</dbReference>
<evidence type="ECO:0000313" key="4">
    <source>
        <dbReference type="EMBL" id="CAK7915840.1"/>
    </source>
</evidence>
<dbReference type="PANTHER" id="PTHR24330">
    <property type="entry name" value="HOMEOBOX PROTEIN BARH-LIKE"/>
    <property type="match status" value="1"/>
</dbReference>
<dbReference type="CDD" id="cd14687">
    <property type="entry name" value="bZIP_ATF2"/>
    <property type="match status" value="1"/>
</dbReference>
<feature type="compositionally biased region" description="Low complexity" evidence="2">
    <location>
        <begin position="77"/>
        <end position="121"/>
    </location>
</feature>
<feature type="compositionally biased region" description="Low complexity" evidence="2">
    <location>
        <begin position="250"/>
        <end position="262"/>
    </location>
</feature>
<evidence type="ECO:0000313" key="5">
    <source>
        <dbReference type="Proteomes" id="UP001497600"/>
    </source>
</evidence>
<feature type="compositionally biased region" description="Low complexity" evidence="2">
    <location>
        <begin position="150"/>
        <end position="162"/>
    </location>
</feature>
<dbReference type="InterPro" id="IPR046347">
    <property type="entry name" value="bZIP_sf"/>
</dbReference>
<feature type="compositionally biased region" description="Polar residues" evidence="2">
    <location>
        <begin position="130"/>
        <end position="149"/>
    </location>
</feature>
<evidence type="ECO:0000259" key="3">
    <source>
        <dbReference type="PROSITE" id="PS50217"/>
    </source>
</evidence>
<feature type="coiled-coil region" evidence="1">
    <location>
        <begin position="358"/>
        <end position="399"/>
    </location>
</feature>
<feature type="domain" description="BZIP" evidence="3">
    <location>
        <begin position="342"/>
        <end position="403"/>
    </location>
</feature>
<gene>
    <name evidence="4" type="ORF">CAAN4_G01112</name>
</gene>
<dbReference type="Proteomes" id="UP001497600">
    <property type="component" value="Chromosome G"/>
</dbReference>
<dbReference type="PROSITE" id="PS00036">
    <property type="entry name" value="BZIP_BASIC"/>
    <property type="match status" value="1"/>
</dbReference>
<feature type="region of interest" description="Disordered" evidence="2">
    <location>
        <begin position="230"/>
        <end position="273"/>
    </location>
</feature>
<feature type="compositionally biased region" description="Polar residues" evidence="2">
    <location>
        <begin position="263"/>
        <end position="272"/>
    </location>
</feature>
<dbReference type="EMBL" id="OZ004259">
    <property type="protein sequence ID" value="CAK7915840.1"/>
    <property type="molecule type" value="Genomic_DNA"/>
</dbReference>
<keyword evidence="5" id="KW-1185">Reference proteome</keyword>